<evidence type="ECO:0000256" key="3">
    <source>
        <dbReference type="ARBA" id="ARBA00022605"/>
    </source>
</evidence>
<dbReference type="Proteomes" id="UP001596157">
    <property type="component" value="Unassembled WGS sequence"/>
</dbReference>
<dbReference type="Gene3D" id="3.20.20.70">
    <property type="entry name" value="Aldolase class I"/>
    <property type="match status" value="1"/>
</dbReference>
<comment type="catalytic activity">
    <reaction evidence="7 8">
        <text>(1S,2R)-1-C-(indol-3-yl)glycerol 3-phosphate + L-serine = D-glyceraldehyde 3-phosphate + L-tryptophan + H2O</text>
        <dbReference type="Rhea" id="RHEA:10532"/>
        <dbReference type="ChEBI" id="CHEBI:15377"/>
        <dbReference type="ChEBI" id="CHEBI:33384"/>
        <dbReference type="ChEBI" id="CHEBI:57912"/>
        <dbReference type="ChEBI" id="CHEBI:58866"/>
        <dbReference type="ChEBI" id="CHEBI:59776"/>
        <dbReference type="EC" id="4.2.1.20"/>
    </reaction>
</comment>
<dbReference type="Pfam" id="PF00290">
    <property type="entry name" value="Trp_syntA"/>
    <property type="match status" value="1"/>
</dbReference>
<keyword evidence="5 8" id="KW-0057">Aromatic amino acid biosynthesis</keyword>
<dbReference type="EMBL" id="JBHSKF010000010">
    <property type="protein sequence ID" value="MFC5289143.1"/>
    <property type="molecule type" value="Genomic_DNA"/>
</dbReference>
<proteinExistence type="inferred from homology"/>
<keyword evidence="6 8" id="KW-0456">Lyase</keyword>
<evidence type="ECO:0000256" key="5">
    <source>
        <dbReference type="ARBA" id="ARBA00023141"/>
    </source>
</evidence>
<dbReference type="PANTHER" id="PTHR43406:SF1">
    <property type="entry name" value="TRYPTOPHAN SYNTHASE ALPHA CHAIN, CHLOROPLASTIC"/>
    <property type="match status" value="1"/>
</dbReference>
<comment type="similarity">
    <text evidence="8 9">Belongs to the TrpA family.</text>
</comment>
<dbReference type="NCBIfam" id="TIGR00262">
    <property type="entry name" value="trpA"/>
    <property type="match status" value="1"/>
</dbReference>
<sequence>MSLDAVFAQVKAENRAALVGYLPAGFPTVDGSVDLLNAMVDAGCDLVEVGVPYSDPVMDGPTIQAAAETALSAGFRLKSLFGVVERVAAAGGKAVVMTYWNPVLRYGVDAFSRDLAAAGGLGIITPDLVPDEADDWMAASAAHGLDRIFLVAPSSSPERIARTVEASSGFVYATAVMGVTGARDTVGTHAESLVARTREHTALPIGVGLGVRSGAQAAEVAAFADAVIVGSAYVTRAAEGTAGVRTLTEELAAGVRRSVTPIG</sequence>
<dbReference type="CDD" id="cd04724">
    <property type="entry name" value="Tryptophan_synthase_alpha"/>
    <property type="match status" value="1"/>
</dbReference>
<keyword evidence="11" id="KW-1185">Reference proteome</keyword>
<comment type="caution">
    <text evidence="10">The sequence shown here is derived from an EMBL/GenBank/DDBJ whole genome shotgun (WGS) entry which is preliminary data.</text>
</comment>
<keyword evidence="4 8" id="KW-0822">Tryptophan biosynthesis</keyword>
<comment type="function">
    <text evidence="8">The alpha subunit is responsible for the aldol cleavage of indoleglycerol phosphate to indole and glyceraldehyde 3-phosphate.</text>
</comment>
<gene>
    <name evidence="8 10" type="primary">trpA</name>
    <name evidence="10" type="ORF">ACFPM7_19000</name>
</gene>
<dbReference type="EC" id="4.2.1.20" evidence="8"/>
<name>A0ABW0ERY1_9PSEU</name>
<feature type="active site" description="Proton acceptor" evidence="8">
    <location>
        <position position="59"/>
    </location>
</feature>
<evidence type="ECO:0000256" key="9">
    <source>
        <dbReference type="RuleBase" id="RU003662"/>
    </source>
</evidence>
<evidence type="ECO:0000313" key="11">
    <source>
        <dbReference type="Proteomes" id="UP001596157"/>
    </source>
</evidence>
<comment type="pathway">
    <text evidence="1 8">Amino-acid biosynthesis; L-tryptophan biosynthesis; L-tryptophan from chorismate: step 5/5.</text>
</comment>
<evidence type="ECO:0000256" key="2">
    <source>
        <dbReference type="ARBA" id="ARBA00011270"/>
    </source>
</evidence>
<protein>
    <recommendedName>
        <fullName evidence="8">Tryptophan synthase alpha chain</fullName>
        <ecNumber evidence="8">4.2.1.20</ecNumber>
    </recommendedName>
</protein>
<evidence type="ECO:0000256" key="7">
    <source>
        <dbReference type="ARBA" id="ARBA00049047"/>
    </source>
</evidence>
<dbReference type="SUPFAM" id="SSF51366">
    <property type="entry name" value="Ribulose-phoshate binding barrel"/>
    <property type="match status" value="1"/>
</dbReference>
<evidence type="ECO:0000256" key="8">
    <source>
        <dbReference type="HAMAP-Rule" id="MF_00131"/>
    </source>
</evidence>
<dbReference type="InterPro" id="IPR018204">
    <property type="entry name" value="Trp_synthase_alpha_AS"/>
</dbReference>
<evidence type="ECO:0000256" key="6">
    <source>
        <dbReference type="ARBA" id="ARBA00023239"/>
    </source>
</evidence>
<comment type="subunit">
    <text evidence="2 8">Tetramer of two alpha and two beta chains.</text>
</comment>
<dbReference type="PROSITE" id="PS00167">
    <property type="entry name" value="TRP_SYNTHASE_ALPHA"/>
    <property type="match status" value="1"/>
</dbReference>
<keyword evidence="3 8" id="KW-0028">Amino-acid biosynthesis</keyword>
<evidence type="ECO:0000256" key="1">
    <source>
        <dbReference type="ARBA" id="ARBA00004733"/>
    </source>
</evidence>
<evidence type="ECO:0000313" key="10">
    <source>
        <dbReference type="EMBL" id="MFC5289143.1"/>
    </source>
</evidence>
<accession>A0ABW0ERY1</accession>
<dbReference type="InterPro" id="IPR013785">
    <property type="entry name" value="Aldolase_TIM"/>
</dbReference>
<dbReference type="RefSeq" id="WP_378248994.1">
    <property type="nucleotide sequence ID" value="NZ_JBHSKF010000010.1"/>
</dbReference>
<dbReference type="InterPro" id="IPR002028">
    <property type="entry name" value="Trp_synthase_suA"/>
</dbReference>
<dbReference type="GO" id="GO:0004834">
    <property type="term" value="F:tryptophan synthase activity"/>
    <property type="evidence" value="ECO:0007669"/>
    <property type="project" value="UniProtKB-EC"/>
</dbReference>
<feature type="active site" description="Proton acceptor" evidence="8">
    <location>
        <position position="48"/>
    </location>
</feature>
<organism evidence="10 11">
    <name type="scientific">Actinokineospora guangxiensis</name>
    <dbReference type="NCBI Taxonomy" id="1490288"/>
    <lineage>
        <taxon>Bacteria</taxon>
        <taxon>Bacillati</taxon>
        <taxon>Actinomycetota</taxon>
        <taxon>Actinomycetes</taxon>
        <taxon>Pseudonocardiales</taxon>
        <taxon>Pseudonocardiaceae</taxon>
        <taxon>Actinokineospora</taxon>
    </lineage>
</organism>
<evidence type="ECO:0000256" key="4">
    <source>
        <dbReference type="ARBA" id="ARBA00022822"/>
    </source>
</evidence>
<dbReference type="HAMAP" id="MF_00131">
    <property type="entry name" value="Trp_synth_alpha"/>
    <property type="match status" value="1"/>
</dbReference>
<reference evidence="11" key="1">
    <citation type="journal article" date="2019" name="Int. J. Syst. Evol. Microbiol.">
        <title>The Global Catalogue of Microorganisms (GCM) 10K type strain sequencing project: providing services to taxonomists for standard genome sequencing and annotation.</title>
        <authorList>
            <consortium name="The Broad Institute Genomics Platform"/>
            <consortium name="The Broad Institute Genome Sequencing Center for Infectious Disease"/>
            <person name="Wu L."/>
            <person name="Ma J."/>
        </authorList>
    </citation>
    <scope>NUCLEOTIDE SEQUENCE [LARGE SCALE GENOMIC DNA]</scope>
    <source>
        <strain evidence="11">CCUG 59778</strain>
    </source>
</reference>
<dbReference type="PANTHER" id="PTHR43406">
    <property type="entry name" value="TRYPTOPHAN SYNTHASE, ALPHA CHAIN"/>
    <property type="match status" value="1"/>
</dbReference>
<dbReference type="InterPro" id="IPR011060">
    <property type="entry name" value="RibuloseP-bd_barrel"/>
</dbReference>